<evidence type="ECO:0000256" key="1">
    <source>
        <dbReference type="ARBA" id="ARBA00023015"/>
    </source>
</evidence>
<dbReference type="CDD" id="cd00090">
    <property type="entry name" value="HTH_ARSR"/>
    <property type="match status" value="1"/>
</dbReference>
<keyword evidence="3" id="KW-0804">Transcription</keyword>
<accession>A0ABP9DZ92</accession>
<dbReference type="InterPro" id="IPR011991">
    <property type="entry name" value="ArsR-like_HTH"/>
</dbReference>
<feature type="domain" description="HTH arsR-type" evidence="5">
    <location>
        <begin position="1"/>
        <end position="95"/>
    </location>
</feature>
<keyword evidence="7" id="KW-1185">Reference proteome</keyword>
<dbReference type="PRINTS" id="PR00778">
    <property type="entry name" value="HTHARSR"/>
</dbReference>
<evidence type="ECO:0000259" key="5">
    <source>
        <dbReference type="PROSITE" id="PS50987"/>
    </source>
</evidence>
<dbReference type="PROSITE" id="PS50987">
    <property type="entry name" value="HTH_ARSR_2"/>
    <property type="match status" value="1"/>
</dbReference>
<evidence type="ECO:0000256" key="4">
    <source>
        <dbReference type="SAM" id="MobiDB-lite"/>
    </source>
</evidence>
<evidence type="ECO:0000256" key="3">
    <source>
        <dbReference type="ARBA" id="ARBA00023163"/>
    </source>
</evidence>
<evidence type="ECO:0000313" key="6">
    <source>
        <dbReference type="EMBL" id="GAA4864584.1"/>
    </source>
</evidence>
<dbReference type="RefSeq" id="WP_345294969.1">
    <property type="nucleotide sequence ID" value="NZ_BAABJY010000002.1"/>
</dbReference>
<evidence type="ECO:0000313" key="7">
    <source>
        <dbReference type="Proteomes" id="UP001501323"/>
    </source>
</evidence>
<gene>
    <name evidence="6" type="ORF">GCM10023332_15890</name>
</gene>
<keyword evidence="2" id="KW-0238">DNA-binding</keyword>
<dbReference type="Pfam" id="PF12840">
    <property type="entry name" value="HTH_20"/>
    <property type="match status" value="1"/>
</dbReference>
<keyword evidence="1" id="KW-0805">Transcription regulation</keyword>
<dbReference type="SMART" id="SM00418">
    <property type="entry name" value="HTH_ARSR"/>
    <property type="match status" value="1"/>
</dbReference>
<dbReference type="SUPFAM" id="SSF46785">
    <property type="entry name" value="Winged helix' DNA-binding domain"/>
    <property type="match status" value="1"/>
</dbReference>
<proteinExistence type="predicted"/>
<dbReference type="NCBIfam" id="NF033788">
    <property type="entry name" value="HTH_metalloreg"/>
    <property type="match status" value="1"/>
</dbReference>
<comment type="caution">
    <text evidence="6">The sequence shown here is derived from an EMBL/GenBank/DDBJ whole genome shotgun (WGS) entry which is preliminary data.</text>
</comment>
<name>A0ABP9DZ92_9GAMM</name>
<sequence>MNPDATVAALHALAHQHRLAAFRALVRAGPGGLPVGHLRKRLEIPPATLSAHLNVLRAAGLVGDEREGRVIRVRADFERMYALIEFLTENCCEGASCTPATPAAASAGRPSPSRPSPTGPVP</sequence>
<feature type="compositionally biased region" description="Low complexity" evidence="4">
    <location>
        <begin position="98"/>
        <end position="111"/>
    </location>
</feature>
<dbReference type="InterPro" id="IPR036390">
    <property type="entry name" value="WH_DNA-bd_sf"/>
</dbReference>
<evidence type="ECO:0000256" key="2">
    <source>
        <dbReference type="ARBA" id="ARBA00023125"/>
    </source>
</evidence>
<protein>
    <submittedName>
        <fullName evidence="6">Metalloregulator ArsR/SmtB family transcription factor</fullName>
    </submittedName>
</protein>
<dbReference type="InterPro" id="IPR051011">
    <property type="entry name" value="Metal_resp_trans_reg"/>
</dbReference>
<dbReference type="EMBL" id="BAABJY010000002">
    <property type="protein sequence ID" value="GAA4864584.1"/>
    <property type="molecule type" value="Genomic_DNA"/>
</dbReference>
<reference evidence="7" key="1">
    <citation type="journal article" date="2019" name="Int. J. Syst. Evol. Microbiol.">
        <title>The Global Catalogue of Microorganisms (GCM) 10K type strain sequencing project: providing services to taxonomists for standard genome sequencing and annotation.</title>
        <authorList>
            <consortium name="The Broad Institute Genomics Platform"/>
            <consortium name="The Broad Institute Genome Sequencing Center for Infectious Disease"/>
            <person name="Wu L."/>
            <person name="Ma J."/>
        </authorList>
    </citation>
    <scope>NUCLEOTIDE SEQUENCE [LARGE SCALE GENOMIC DNA]</scope>
    <source>
        <strain evidence="7">JCM 18392</strain>
    </source>
</reference>
<dbReference type="Gene3D" id="1.10.10.10">
    <property type="entry name" value="Winged helix-like DNA-binding domain superfamily/Winged helix DNA-binding domain"/>
    <property type="match status" value="1"/>
</dbReference>
<dbReference type="Proteomes" id="UP001501323">
    <property type="component" value="Unassembled WGS sequence"/>
</dbReference>
<dbReference type="InterPro" id="IPR001845">
    <property type="entry name" value="HTH_ArsR_DNA-bd_dom"/>
</dbReference>
<feature type="region of interest" description="Disordered" evidence="4">
    <location>
        <begin position="98"/>
        <end position="122"/>
    </location>
</feature>
<dbReference type="PANTHER" id="PTHR43132:SF2">
    <property type="entry name" value="ARSENICAL RESISTANCE OPERON REPRESSOR ARSR-RELATED"/>
    <property type="match status" value="1"/>
</dbReference>
<feature type="compositionally biased region" description="Pro residues" evidence="4">
    <location>
        <begin position="112"/>
        <end position="122"/>
    </location>
</feature>
<dbReference type="InterPro" id="IPR036388">
    <property type="entry name" value="WH-like_DNA-bd_sf"/>
</dbReference>
<organism evidence="6 7">
    <name type="scientific">Luteimonas vadosa</name>
    <dbReference type="NCBI Taxonomy" id="1165507"/>
    <lineage>
        <taxon>Bacteria</taxon>
        <taxon>Pseudomonadati</taxon>
        <taxon>Pseudomonadota</taxon>
        <taxon>Gammaproteobacteria</taxon>
        <taxon>Lysobacterales</taxon>
        <taxon>Lysobacteraceae</taxon>
        <taxon>Luteimonas</taxon>
    </lineage>
</organism>
<dbReference type="PANTHER" id="PTHR43132">
    <property type="entry name" value="ARSENICAL RESISTANCE OPERON REPRESSOR ARSR-RELATED"/>
    <property type="match status" value="1"/>
</dbReference>